<dbReference type="PROSITE" id="PS50089">
    <property type="entry name" value="ZF_RING_2"/>
    <property type="match status" value="1"/>
</dbReference>
<evidence type="ECO:0000256" key="3">
    <source>
        <dbReference type="ARBA" id="ARBA00022723"/>
    </source>
</evidence>
<protein>
    <recommendedName>
        <fullName evidence="11">RING-type domain-containing protein</fullName>
    </recommendedName>
</protein>
<dbReference type="GO" id="GO:0008270">
    <property type="term" value="F:zinc ion binding"/>
    <property type="evidence" value="ECO:0007669"/>
    <property type="project" value="UniProtKB-KW"/>
</dbReference>
<feature type="transmembrane region" description="Helical" evidence="10">
    <location>
        <begin position="84"/>
        <end position="104"/>
    </location>
</feature>
<feature type="transmembrane region" description="Helical" evidence="10">
    <location>
        <begin position="39"/>
        <end position="64"/>
    </location>
</feature>
<evidence type="ECO:0000256" key="9">
    <source>
        <dbReference type="SAM" id="MobiDB-lite"/>
    </source>
</evidence>
<feature type="transmembrane region" description="Helical" evidence="10">
    <location>
        <begin position="217"/>
        <end position="250"/>
    </location>
</feature>
<feature type="domain" description="RING-type" evidence="11">
    <location>
        <begin position="452"/>
        <end position="479"/>
    </location>
</feature>
<keyword evidence="7 10" id="KW-0472">Membrane</keyword>
<sequence length="515" mass="57297">MAVLPPSTPGNQRQPRLSIAGRILVFFGYGRNNRARKELVSVIWALTVDFSQIVAIITLLTISTHSKSPTIPNLNEWDACGKPLGIWNALWVVRLSLDVWLSIWRWSRERTKRLQDESTGHANGDGEAQTRTYPNVPPPGGRRHGPAVQRNADNPSGGPSQPTPTPYPRIYARLSLLGSTFTLVWFVLSQIFVYSSTNTCRPSSPHLWWLTFGVLSVMYLMILEVVLVAILVFVVGPILFLFWSILLLCLGRHPSQNPHHFTPDIGQVPRSVVDKLPLVLYIPPPPDQPPKPVSFPTNLHTYPPKSPDPPPRRFGFFRRRGTSPGGTTKNGAGKGGPKRPLTWEDNWERGEYPFVQLDGHRASCAICLLDFQEPKRVGGVGVPKTVEDKTDSEAQAQNEAEAAAAQNEAIDGQDEDDDEVEEMGGDVTEQTTTHGDNLRLQDAGQGAQPLRLLKCGHVFHKTCVDPWLLDVSGRCPVCQRPVRGSEPEETSAGTNQDARPSRRRWFRRSRRRGPA</sequence>
<name>A0AAD4LI90_9AGAM</name>
<evidence type="ECO:0000256" key="2">
    <source>
        <dbReference type="ARBA" id="ARBA00022692"/>
    </source>
</evidence>
<dbReference type="CDD" id="cd16448">
    <property type="entry name" value="RING-H2"/>
    <property type="match status" value="1"/>
</dbReference>
<evidence type="ECO:0000256" key="5">
    <source>
        <dbReference type="ARBA" id="ARBA00022833"/>
    </source>
</evidence>
<feature type="region of interest" description="Disordered" evidence="9">
    <location>
        <begin position="481"/>
        <end position="515"/>
    </location>
</feature>
<dbReference type="InterPro" id="IPR001841">
    <property type="entry name" value="Znf_RING"/>
</dbReference>
<keyword evidence="13" id="KW-1185">Reference proteome</keyword>
<reference evidence="12" key="1">
    <citation type="submission" date="2022-01" db="EMBL/GenBank/DDBJ databases">
        <title>Comparative genomics reveals a dynamic genome evolution in the ectomycorrhizal milk-cap (Lactarius) mushrooms.</title>
        <authorList>
            <consortium name="DOE Joint Genome Institute"/>
            <person name="Lebreton A."/>
            <person name="Tang N."/>
            <person name="Kuo A."/>
            <person name="LaButti K."/>
            <person name="Drula E."/>
            <person name="Barry K."/>
            <person name="Clum A."/>
            <person name="Lipzen A."/>
            <person name="Mousain D."/>
            <person name="Ng V."/>
            <person name="Wang R."/>
            <person name="Wang X."/>
            <person name="Dai Y."/>
            <person name="Henrissat B."/>
            <person name="Grigoriev I.V."/>
            <person name="Guerin-Laguette A."/>
            <person name="Yu F."/>
            <person name="Martin F.M."/>
        </authorList>
    </citation>
    <scope>NUCLEOTIDE SEQUENCE</scope>
    <source>
        <strain evidence="12">QP</strain>
    </source>
</reference>
<comment type="caution">
    <text evidence="12">The sequence shown here is derived from an EMBL/GenBank/DDBJ whole genome shotgun (WGS) entry which is preliminary data.</text>
</comment>
<dbReference type="SMART" id="SM00184">
    <property type="entry name" value="RING"/>
    <property type="match status" value="1"/>
</dbReference>
<feature type="region of interest" description="Disordered" evidence="9">
    <location>
        <begin position="114"/>
        <end position="164"/>
    </location>
</feature>
<dbReference type="InterPro" id="IPR013083">
    <property type="entry name" value="Znf_RING/FYVE/PHD"/>
</dbReference>
<evidence type="ECO:0000256" key="6">
    <source>
        <dbReference type="ARBA" id="ARBA00022989"/>
    </source>
</evidence>
<dbReference type="AlphaFoldDB" id="A0AAD4LI90"/>
<feature type="region of interest" description="Disordered" evidence="9">
    <location>
        <begin position="287"/>
        <end position="345"/>
    </location>
</feature>
<feature type="compositionally biased region" description="Basic residues" evidence="9">
    <location>
        <begin position="501"/>
        <end position="515"/>
    </location>
</feature>
<keyword evidence="6 10" id="KW-1133">Transmembrane helix</keyword>
<gene>
    <name evidence="12" type="ORF">EDB92DRAFT_1798787</name>
</gene>
<dbReference type="SUPFAM" id="SSF57850">
    <property type="entry name" value="RING/U-box"/>
    <property type="match status" value="1"/>
</dbReference>
<dbReference type="Pfam" id="PF13639">
    <property type="entry name" value="zf-RING_2"/>
    <property type="match status" value="1"/>
</dbReference>
<feature type="compositionally biased region" description="Low complexity" evidence="9">
    <location>
        <begin position="393"/>
        <end position="410"/>
    </location>
</feature>
<keyword evidence="5" id="KW-0862">Zinc</keyword>
<evidence type="ECO:0000313" key="12">
    <source>
        <dbReference type="EMBL" id="KAH8990488.1"/>
    </source>
</evidence>
<dbReference type="EMBL" id="JAKELL010000030">
    <property type="protein sequence ID" value="KAH8990488.1"/>
    <property type="molecule type" value="Genomic_DNA"/>
</dbReference>
<dbReference type="PANTHER" id="PTHR46539:SF1">
    <property type="entry name" value="E3 UBIQUITIN-PROTEIN LIGASE ATL42"/>
    <property type="match status" value="1"/>
</dbReference>
<feature type="transmembrane region" description="Helical" evidence="10">
    <location>
        <begin position="174"/>
        <end position="197"/>
    </location>
</feature>
<evidence type="ECO:0000259" key="11">
    <source>
        <dbReference type="PROSITE" id="PS50089"/>
    </source>
</evidence>
<proteinExistence type="predicted"/>
<keyword evidence="3" id="KW-0479">Metal-binding</keyword>
<evidence type="ECO:0000256" key="4">
    <source>
        <dbReference type="ARBA" id="ARBA00022771"/>
    </source>
</evidence>
<evidence type="ECO:0000256" key="8">
    <source>
        <dbReference type="PROSITE-ProRule" id="PRU00175"/>
    </source>
</evidence>
<accession>A0AAD4LI90</accession>
<evidence type="ECO:0000256" key="7">
    <source>
        <dbReference type="ARBA" id="ARBA00023136"/>
    </source>
</evidence>
<evidence type="ECO:0000256" key="10">
    <source>
        <dbReference type="SAM" id="Phobius"/>
    </source>
</evidence>
<dbReference type="Gene3D" id="3.30.40.10">
    <property type="entry name" value="Zinc/RING finger domain, C3HC4 (zinc finger)"/>
    <property type="match status" value="1"/>
</dbReference>
<evidence type="ECO:0000256" key="1">
    <source>
        <dbReference type="ARBA" id="ARBA00004370"/>
    </source>
</evidence>
<organism evidence="12 13">
    <name type="scientific">Lactarius akahatsu</name>
    <dbReference type="NCBI Taxonomy" id="416441"/>
    <lineage>
        <taxon>Eukaryota</taxon>
        <taxon>Fungi</taxon>
        <taxon>Dikarya</taxon>
        <taxon>Basidiomycota</taxon>
        <taxon>Agaricomycotina</taxon>
        <taxon>Agaricomycetes</taxon>
        <taxon>Russulales</taxon>
        <taxon>Russulaceae</taxon>
        <taxon>Lactarius</taxon>
    </lineage>
</organism>
<dbReference type="PANTHER" id="PTHR46539">
    <property type="entry name" value="E3 UBIQUITIN-PROTEIN LIGASE ATL42"/>
    <property type="match status" value="1"/>
</dbReference>
<keyword evidence="4 8" id="KW-0863">Zinc-finger</keyword>
<keyword evidence="2 10" id="KW-0812">Transmembrane</keyword>
<dbReference type="Proteomes" id="UP001201163">
    <property type="component" value="Unassembled WGS sequence"/>
</dbReference>
<feature type="compositionally biased region" description="Acidic residues" evidence="9">
    <location>
        <begin position="411"/>
        <end position="424"/>
    </location>
</feature>
<evidence type="ECO:0000313" key="13">
    <source>
        <dbReference type="Proteomes" id="UP001201163"/>
    </source>
</evidence>
<dbReference type="GO" id="GO:0016020">
    <property type="term" value="C:membrane"/>
    <property type="evidence" value="ECO:0007669"/>
    <property type="project" value="UniProtKB-SubCell"/>
</dbReference>
<comment type="subcellular location">
    <subcellularLocation>
        <location evidence="1">Membrane</location>
    </subcellularLocation>
</comment>
<feature type="region of interest" description="Disordered" evidence="9">
    <location>
        <begin position="377"/>
        <end position="441"/>
    </location>
</feature>